<gene>
    <name evidence="1" type="ORF">MNOR_LOCUS10880</name>
</gene>
<organism evidence="1 2">
    <name type="scientific">Meganyctiphanes norvegica</name>
    <name type="common">Northern krill</name>
    <name type="synonym">Thysanopoda norvegica</name>
    <dbReference type="NCBI Taxonomy" id="48144"/>
    <lineage>
        <taxon>Eukaryota</taxon>
        <taxon>Metazoa</taxon>
        <taxon>Ecdysozoa</taxon>
        <taxon>Arthropoda</taxon>
        <taxon>Crustacea</taxon>
        <taxon>Multicrustacea</taxon>
        <taxon>Malacostraca</taxon>
        <taxon>Eumalacostraca</taxon>
        <taxon>Eucarida</taxon>
        <taxon>Euphausiacea</taxon>
        <taxon>Euphausiidae</taxon>
        <taxon>Meganyctiphanes</taxon>
    </lineage>
</organism>
<sequence length="136" mass="15437">MGRYLRIAEKLRHHRDKRKEILLYDISQEYGIGLKKLVEPDEVKCITAILKYISDLARMKECLRISVYEKSNFSIPKLLKEACIGLLLFFSIFGSTLEEPELLDVTTESVMDVMEIVLIWTKDLGVGGGAGLSTLN</sequence>
<reference evidence="1 2" key="1">
    <citation type="submission" date="2024-05" db="EMBL/GenBank/DDBJ databases">
        <authorList>
            <person name="Wallberg A."/>
        </authorList>
    </citation>
    <scope>NUCLEOTIDE SEQUENCE [LARGE SCALE GENOMIC DNA]</scope>
</reference>
<dbReference type="AlphaFoldDB" id="A0AAV2QBB7"/>
<proteinExistence type="predicted"/>
<accession>A0AAV2QBB7</accession>
<protein>
    <submittedName>
        <fullName evidence="1">Uncharacterized protein</fullName>
    </submittedName>
</protein>
<comment type="caution">
    <text evidence="1">The sequence shown here is derived from an EMBL/GenBank/DDBJ whole genome shotgun (WGS) entry which is preliminary data.</text>
</comment>
<dbReference type="Proteomes" id="UP001497623">
    <property type="component" value="Unassembled WGS sequence"/>
</dbReference>
<dbReference type="EMBL" id="CAXKWB010005602">
    <property type="protein sequence ID" value="CAL4079224.1"/>
    <property type="molecule type" value="Genomic_DNA"/>
</dbReference>
<keyword evidence="2" id="KW-1185">Reference proteome</keyword>
<evidence type="ECO:0000313" key="1">
    <source>
        <dbReference type="EMBL" id="CAL4079224.1"/>
    </source>
</evidence>
<name>A0AAV2QBB7_MEGNR</name>
<evidence type="ECO:0000313" key="2">
    <source>
        <dbReference type="Proteomes" id="UP001497623"/>
    </source>
</evidence>